<dbReference type="GeneID" id="27342063"/>
<keyword evidence="2" id="KW-1133">Transmembrane helix</keyword>
<dbReference type="EMBL" id="KN847041">
    <property type="protein sequence ID" value="KIW31201.1"/>
    <property type="molecule type" value="Genomic_DNA"/>
</dbReference>
<organism evidence="3 4">
    <name type="scientific">Cladophialophora immunda</name>
    <dbReference type="NCBI Taxonomy" id="569365"/>
    <lineage>
        <taxon>Eukaryota</taxon>
        <taxon>Fungi</taxon>
        <taxon>Dikarya</taxon>
        <taxon>Ascomycota</taxon>
        <taxon>Pezizomycotina</taxon>
        <taxon>Eurotiomycetes</taxon>
        <taxon>Chaetothyriomycetidae</taxon>
        <taxon>Chaetothyriales</taxon>
        <taxon>Herpotrichiellaceae</taxon>
        <taxon>Cladophialophora</taxon>
    </lineage>
</organism>
<protein>
    <submittedName>
        <fullName evidence="3">Uncharacterized protein</fullName>
    </submittedName>
</protein>
<keyword evidence="2" id="KW-0812">Transmembrane</keyword>
<evidence type="ECO:0000256" key="2">
    <source>
        <dbReference type="SAM" id="Phobius"/>
    </source>
</evidence>
<evidence type="ECO:0000256" key="1">
    <source>
        <dbReference type="SAM" id="MobiDB-lite"/>
    </source>
</evidence>
<proteinExistence type="predicted"/>
<reference evidence="3 4" key="1">
    <citation type="submission" date="2015-01" db="EMBL/GenBank/DDBJ databases">
        <title>The Genome Sequence of Cladophialophora immunda CBS83496.</title>
        <authorList>
            <consortium name="The Broad Institute Genomics Platform"/>
            <person name="Cuomo C."/>
            <person name="de Hoog S."/>
            <person name="Gorbushina A."/>
            <person name="Stielow B."/>
            <person name="Teixiera M."/>
            <person name="Abouelleil A."/>
            <person name="Chapman S.B."/>
            <person name="Priest M."/>
            <person name="Young S.K."/>
            <person name="Wortman J."/>
            <person name="Nusbaum C."/>
            <person name="Birren B."/>
        </authorList>
    </citation>
    <scope>NUCLEOTIDE SEQUENCE [LARGE SCALE GENOMIC DNA]</scope>
    <source>
        <strain evidence="3 4">CBS 83496</strain>
    </source>
</reference>
<feature type="transmembrane region" description="Helical" evidence="2">
    <location>
        <begin position="83"/>
        <end position="105"/>
    </location>
</feature>
<dbReference type="HOGENOM" id="CLU_003000_0_0_1"/>
<feature type="transmembrane region" description="Helical" evidence="2">
    <location>
        <begin position="794"/>
        <end position="816"/>
    </location>
</feature>
<gene>
    <name evidence="3" type="ORF">PV07_02869</name>
</gene>
<dbReference type="PANTHER" id="PTHR37544">
    <property type="entry name" value="SPRAY-RELATED"/>
    <property type="match status" value="1"/>
</dbReference>
<dbReference type="STRING" id="569365.A0A0D1ZSY7"/>
<dbReference type="OrthoDB" id="4151746at2759"/>
<dbReference type="InterPro" id="IPR021840">
    <property type="entry name" value="DUF3433"/>
</dbReference>
<feature type="transmembrane region" description="Helical" evidence="2">
    <location>
        <begin position="691"/>
        <end position="709"/>
    </location>
</feature>
<keyword evidence="4" id="KW-1185">Reference proteome</keyword>
<feature type="transmembrane region" description="Helical" evidence="2">
    <location>
        <begin position="120"/>
        <end position="138"/>
    </location>
</feature>
<feature type="transmembrane region" description="Helical" evidence="2">
    <location>
        <begin position="729"/>
        <end position="754"/>
    </location>
</feature>
<dbReference type="Pfam" id="PF11915">
    <property type="entry name" value="DUF3433"/>
    <property type="match status" value="2"/>
</dbReference>
<feature type="transmembrane region" description="Helical" evidence="2">
    <location>
        <begin position="189"/>
        <end position="210"/>
    </location>
</feature>
<feature type="transmembrane region" description="Helical" evidence="2">
    <location>
        <begin position="566"/>
        <end position="587"/>
    </location>
</feature>
<evidence type="ECO:0000313" key="4">
    <source>
        <dbReference type="Proteomes" id="UP000054466"/>
    </source>
</evidence>
<dbReference type="VEuPathDB" id="FungiDB:PV07_02869"/>
<sequence length="1326" mass="144015">MDSRGKPLPRRKPVPTHPAIRFDDFDLRPLNPAYLEHTGTKIHPAEPSATQKPGLDARGRHVEIPPHHASAIQFWTPFFRRRVVLGGFAALFVGLMIVLAALYGYSQVHQGLSSANQNNYYLWTYGPTAAFTPIAAFWGQVVYRTLQLAPWEAMAARPQPATKSVSLDYISPISLVALYKAAKNLHYPVCLVLLSSLLLTGITVVSTGLFSLQYAEIVTQGATLSTTNKFDIANFDWSTTDARPAAIVYAALDLGLAYPSGTTAQYAVQDIFKTGGSDVTLEATVDSFSAYLECEPASLTVVNVSELALEAHLFHSSAFFTFNFTSSSCTATNETLILPVSFDLNTPYNVTSDFIWGFGHLIDCIQESQSRVLVSVGTCRADVIWNGTDADGQSNLLLPWNQMFKVINSTNVFCTPKYEILPARVSKISNSTSPEILGSITPLGRGTSLPGKGMDIARAVFQSINQNTNLIEPITYVNGTDYTSDFGEYGTEDTLFAILERENPFYGDVIAADEFWLQSNNLVRETNVVYGSIAAQVAAQKLLVASTGDVIGKVTSNEPRLFVRTFSFALMEAGLGLISLLATYLSLRVPKSILRQDPGPIAGMAAILSKSPDLMELVSNTATQPSTVTNALLLDHTYYTDMQHGTPRTGGICVSKGSARGDQVKMAEPEPRNTSMTWWQPLILRRWSQPLVVLIPLIYAAILEILLRVSESNDGLLGIDNNSWVHYGWTYIPALLMVCVQMLYASASFSIRLLSPYFMLHRGSAPAPISVTDHAISRTPIHELFVSARRGQKAVVVITVAILLAPLLTIAVSGLYNPETYVQNVGVRVLTGWNFNAAHFYPNSTLVQNVFDHMNESNPADVTMESLGMLTTDLIVTANLSYPKWSYEELALPVIEVTSRDHDNQIVSSQGTSFEVSLPAVRGALNCTIIERQNVEITYATWNSSFTTCTYNSTTDIQICPAAYNFTYGAGMAGNRACLNSQSGTDGCRVAIFSTNTSQELGGCTFPKEVVFLPNGTTDAQGFGYFAPLYTTLYGQSQTYCPLYGGMVGSTTSTEVEDYTWFVCATTVQRVTAHATFTLPNYDITQASADETTASPISGNATMEINNLPTVFTGANAALLSDGSVGSPTDANTLLTFYDTPTGQNLDNFVSSLVHGTHGVPLAQLIGTANHPRLLAAVEHLWRVIYAQTFRTSAWYLSANARDVAAWTPAEPLGATVVDPRALRLRQSVLATRILQGILAAVAVCGALAFWLIGSRRLLPRSPSCIAVVAGLLAGSEMLGMAGEGGEKGERDGNRWEGYFFSLGWWESVGGVRRFGVDVGKAEKMG</sequence>
<evidence type="ECO:0000313" key="3">
    <source>
        <dbReference type="EMBL" id="KIW31201.1"/>
    </source>
</evidence>
<dbReference type="RefSeq" id="XP_016251417.1">
    <property type="nucleotide sequence ID" value="XM_016389515.1"/>
</dbReference>
<dbReference type="Proteomes" id="UP000054466">
    <property type="component" value="Unassembled WGS sequence"/>
</dbReference>
<feature type="transmembrane region" description="Helical" evidence="2">
    <location>
        <begin position="1234"/>
        <end position="1253"/>
    </location>
</feature>
<keyword evidence="2" id="KW-0472">Membrane</keyword>
<feature type="region of interest" description="Disordered" evidence="1">
    <location>
        <begin position="38"/>
        <end position="60"/>
    </location>
</feature>
<accession>A0A0D1ZSY7</accession>
<name>A0A0D1ZSY7_9EURO</name>
<dbReference type="PANTHER" id="PTHR37544:SF1">
    <property type="entry name" value="PHOSPHORIBOSYLAMINOIMIDAZOLE-SUCCINOCARBOXAMIDE SYNTHASE"/>
    <property type="match status" value="1"/>
</dbReference>